<organism evidence="1 2">
    <name type="scientific">Pseudorhodoplanes sinuspersici</name>
    <dbReference type="NCBI Taxonomy" id="1235591"/>
    <lineage>
        <taxon>Bacteria</taxon>
        <taxon>Pseudomonadati</taxon>
        <taxon>Pseudomonadota</taxon>
        <taxon>Alphaproteobacteria</taxon>
        <taxon>Hyphomicrobiales</taxon>
        <taxon>Pseudorhodoplanes</taxon>
    </lineage>
</organism>
<name>A0A1W6ZUY3_9HYPH</name>
<dbReference type="STRING" id="1235591.CAK95_18920"/>
<protein>
    <submittedName>
        <fullName evidence="1">Uncharacterized protein</fullName>
    </submittedName>
</protein>
<proteinExistence type="predicted"/>
<evidence type="ECO:0000313" key="1">
    <source>
        <dbReference type="EMBL" id="ARQ00931.1"/>
    </source>
</evidence>
<dbReference type="EMBL" id="CP021112">
    <property type="protein sequence ID" value="ARQ00931.1"/>
    <property type="molecule type" value="Genomic_DNA"/>
</dbReference>
<evidence type="ECO:0000313" key="2">
    <source>
        <dbReference type="Proteomes" id="UP000194137"/>
    </source>
</evidence>
<dbReference type="InterPro" id="IPR036782">
    <property type="entry name" value="NE0471-like_N"/>
</dbReference>
<dbReference type="AlphaFoldDB" id="A0A1W6ZUY3"/>
<dbReference type="InterPro" id="IPR010982">
    <property type="entry name" value="Lambda_DNA-bd_dom_sf"/>
</dbReference>
<dbReference type="Proteomes" id="UP000194137">
    <property type="component" value="Chromosome"/>
</dbReference>
<keyword evidence="2" id="KW-1185">Reference proteome</keyword>
<dbReference type="Gene3D" id="1.10.260.40">
    <property type="entry name" value="lambda repressor-like DNA-binding domains"/>
    <property type="match status" value="1"/>
</dbReference>
<accession>A0A1W6ZUY3</accession>
<dbReference type="OrthoDB" id="8234829at2"/>
<gene>
    <name evidence="1" type="ORF">CAK95_18920</name>
</gene>
<sequence>MNANEIVDTGQLMARIGELRVVRPHLIEITWAEGARAGYREQVDLSPAIYSYKIYRPLRDDEALFATAKLRDSGDIIVWDGDDLEMTAEMVETLAEETMTPAEFAAFLKRNNLTQEEAAALLGRSRRQIGYYLNPGPIPRVISLACLGYETLVSLRKDRAA</sequence>
<dbReference type="SUPFAM" id="SSF47413">
    <property type="entry name" value="lambda repressor-like DNA-binding domains"/>
    <property type="match status" value="1"/>
</dbReference>
<dbReference type="RefSeq" id="WP_086089325.1">
    <property type="nucleotide sequence ID" value="NZ_CP021112.1"/>
</dbReference>
<dbReference type="SUPFAM" id="SSF143880">
    <property type="entry name" value="NE0471 N-terminal domain-like"/>
    <property type="match status" value="1"/>
</dbReference>
<reference evidence="1 2" key="1">
    <citation type="submission" date="2017-05" db="EMBL/GenBank/DDBJ databases">
        <title>Full genome sequence of Pseudorhodoplanes sinuspersici.</title>
        <authorList>
            <person name="Dastgheib S.M.M."/>
            <person name="Shavandi M."/>
            <person name="Tirandaz H."/>
        </authorList>
    </citation>
    <scope>NUCLEOTIDE SEQUENCE [LARGE SCALE GENOMIC DNA]</scope>
    <source>
        <strain evidence="1 2">RIPI110</strain>
    </source>
</reference>
<dbReference type="Gene3D" id="3.30.2020.10">
    <property type="entry name" value="NE0471-like N-terminal domain"/>
    <property type="match status" value="1"/>
</dbReference>
<dbReference type="GO" id="GO:0003677">
    <property type="term" value="F:DNA binding"/>
    <property type="evidence" value="ECO:0007669"/>
    <property type="project" value="InterPro"/>
</dbReference>
<dbReference type="KEGG" id="psin:CAK95_18920"/>